<dbReference type="GO" id="GO:0005524">
    <property type="term" value="F:ATP binding"/>
    <property type="evidence" value="ECO:0007669"/>
    <property type="project" value="InterPro"/>
</dbReference>
<dbReference type="PANTHER" id="PTHR43520:SF5">
    <property type="entry name" value="CATION-TRANSPORTING P-TYPE ATPASE-RELATED"/>
    <property type="match status" value="1"/>
</dbReference>
<dbReference type="GO" id="GO:0016887">
    <property type="term" value="F:ATP hydrolysis activity"/>
    <property type="evidence" value="ECO:0007669"/>
    <property type="project" value="InterPro"/>
</dbReference>
<gene>
    <name evidence="15" type="ORF">SAMN04489759_11358</name>
</gene>
<name>A0A1G7XTV2_9RHOB</name>
<feature type="transmembrane region" description="Helical" evidence="13">
    <location>
        <begin position="111"/>
        <end position="134"/>
    </location>
</feature>
<dbReference type="InterPro" id="IPR023299">
    <property type="entry name" value="ATPase_P-typ_cyto_dom_N"/>
</dbReference>
<dbReference type="InterPro" id="IPR017969">
    <property type="entry name" value="Heavy-metal-associated_CS"/>
</dbReference>
<keyword evidence="6 13" id="KW-0812">Transmembrane</keyword>
<dbReference type="InterPro" id="IPR018303">
    <property type="entry name" value="ATPase_P-typ_P_site"/>
</dbReference>
<comment type="similarity">
    <text evidence="2">Belongs to the cation transport ATPase (P-type) (TC 3.A.3) family. Type IB subfamily.</text>
</comment>
<dbReference type="EMBL" id="FNBP01000013">
    <property type="protein sequence ID" value="SDG87632.1"/>
    <property type="molecule type" value="Genomic_DNA"/>
</dbReference>
<feature type="transmembrane region" description="Helical" evidence="13">
    <location>
        <begin position="686"/>
        <end position="704"/>
    </location>
</feature>
<dbReference type="PROSITE" id="PS00154">
    <property type="entry name" value="ATPASE_E1_E2"/>
    <property type="match status" value="1"/>
</dbReference>
<dbReference type="STRING" id="218672.SAMN04489759_11358"/>
<evidence type="ECO:0000256" key="12">
    <source>
        <dbReference type="ARBA" id="ARBA00023136"/>
    </source>
</evidence>
<dbReference type="NCBIfam" id="TIGR01512">
    <property type="entry name" value="ATPase-IB2_Cd"/>
    <property type="match status" value="1"/>
</dbReference>
<dbReference type="PRINTS" id="PR00119">
    <property type="entry name" value="CATATPASE"/>
</dbReference>
<dbReference type="Pfam" id="PF00122">
    <property type="entry name" value="E1-E2_ATPase"/>
    <property type="match status" value="1"/>
</dbReference>
<dbReference type="Gene3D" id="3.40.50.1000">
    <property type="entry name" value="HAD superfamily/HAD-like"/>
    <property type="match status" value="2"/>
</dbReference>
<proteinExistence type="inferred from homology"/>
<dbReference type="InterPro" id="IPR059000">
    <property type="entry name" value="ATPase_P-type_domA"/>
</dbReference>
<feature type="transmembrane region" description="Helical" evidence="13">
    <location>
        <begin position="146"/>
        <end position="170"/>
    </location>
</feature>
<evidence type="ECO:0000256" key="4">
    <source>
        <dbReference type="ARBA" id="ARBA00022475"/>
    </source>
</evidence>
<dbReference type="PROSITE" id="PS01047">
    <property type="entry name" value="HMA_1"/>
    <property type="match status" value="1"/>
</dbReference>
<keyword evidence="10 13" id="KW-1133">Transmembrane helix</keyword>
<dbReference type="NCBIfam" id="TIGR01494">
    <property type="entry name" value="ATPase_P-type"/>
    <property type="match status" value="2"/>
</dbReference>
<dbReference type="GO" id="GO:0005507">
    <property type="term" value="F:copper ion binding"/>
    <property type="evidence" value="ECO:0007669"/>
    <property type="project" value="TreeGrafter"/>
</dbReference>
<keyword evidence="5" id="KW-0597">Phosphoprotein</keyword>
<dbReference type="InterPro" id="IPR006121">
    <property type="entry name" value="HMA_dom"/>
</dbReference>
<dbReference type="Gene3D" id="3.40.1110.10">
    <property type="entry name" value="Calcium-transporting ATPase, cytoplasmic domain N"/>
    <property type="match status" value="1"/>
</dbReference>
<dbReference type="PROSITE" id="PS50846">
    <property type="entry name" value="HMA_2"/>
    <property type="match status" value="1"/>
</dbReference>
<dbReference type="SUPFAM" id="SSF55008">
    <property type="entry name" value="HMA, heavy metal-associated domain"/>
    <property type="match status" value="1"/>
</dbReference>
<feature type="transmembrane region" description="Helical" evidence="13">
    <location>
        <begin position="664"/>
        <end position="680"/>
    </location>
</feature>
<dbReference type="PRINTS" id="PR00943">
    <property type="entry name" value="CUATPASE"/>
</dbReference>
<evidence type="ECO:0000256" key="2">
    <source>
        <dbReference type="ARBA" id="ARBA00006024"/>
    </source>
</evidence>
<feature type="transmembrane region" description="Helical" evidence="13">
    <location>
        <begin position="206"/>
        <end position="223"/>
    </location>
</feature>
<dbReference type="RefSeq" id="WP_093743937.1">
    <property type="nucleotide sequence ID" value="NZ_FNBP01000013.1"/>
</dbReference>
<keyword evidence="9" id="KW-1278">Translocase</keyword>
<dbReference type="InterPro" id="IPR023298">
    <property type="entry name" value="ATPase_P-typ_TM_dom_sf"/>
</dbReference>
<evidence type="ECO:0000256" key="1">
    <source>
        <dbReference type="ARBA" id="ARBA00004651"/>
    </source>
</evidence>
<keyword evidence="12 13" id="KW-0472">Membrane</keyword>
<dbReference type="NCBIfam" id="TIGR01511">
    <property type="entry name" value="ATPase-IB1_Cu"/>
    <property type="match status" value="1"/>
</dbReference>
<keyword evidence="3" id="KW-0813">Transport</keyword>
<keyword evidence="11" id="KW-0406">Ion transport</keyword>
<dbReference type="CDD" id="cd00371">
    <property type="entry name" value="HMA"/>
    <property type="match status" value="1"/>
</dbReference>
<dbReference type="Gene3D" id="3.30.70.100">
    <property type="match status" value="1"/>
</dbReference>
<dbReference type="SUPFAM" id="SSF81665">
    <property type="entry name" value="Calcium ATPase, transmembrane domain M"/>
    <property type="match status" value="1"/>
</dbReference>
<evidence type="ECO:0000313" key="15">
    <source>
        <dbReference type="EMBL" id="SDG87632.1"/>
    </source>
</evidence>
<keyword evidence="4" id="KW-1003">Cell membrane</keyword>
<dbReference type="InterPro" id="IPR008250">
    <property type="entry name" value="ATPase_P-typ_transduc_dom_A_sf"/>
</dbReference>
<dbReference type="Pfam" id="PF00702">
    <property type="entry name" value="Hydrolase"/>
    <property type="match status" value="1"/>
</dbReference>
<evidence type="ECO:0000259" key="14">
    <source>
        <dbReference type="PROSITE" id="PS50846"/>
    </source>
</evidence>
<evidence type="ECO:0000256" key="8">
    <source>
        <dbReference type="ARBA" id="ARBA00022842"/>
    </source>
</evidence>
<protein>
    <submittedName>
        <fullName evidence="15">Cu2+-exporting ATPase</fullName>
    </submittedName>
</protein>
<dbReference type="InterPro" id="IPR036412">
    <property type="entry name" value="HAD-like_sf"/>
</dbReference>
<keyword evidence="7" id="KW-0479">Metal-binding</keyword>
<dbReference type="PANTHER" id="PTHR43520">
    <property type="entry name" value="ATP7, ISOFORM B"/>
    <property type="match status" value="1"/>
</dbReference>
<feature type="transmembrane region" description="Helical" evidence="13">
    <location>
        <begin position="182"/>
        <end position="200"/>
    </location>
</feature>
<reference evidence="16" key="1">
    <citation type="submission" date="2016-10" db="EMBL/GenBank/DDBJ databases">
        <authorList>
            <person name="Varghese N."/>
            <person name="Submissions S."/>
        </authorList>
    </citation>
    <scope>NUCLEOTIDE SEQUENCE [LARGE SCALE GENOMIC DNA]</scope>
    <source>
        <strain evidence="16">DSM 16477</strain>
    </source>
</reference>
<sequence>MTIAACPGCIAAAPSADAVARSLPESEAALHLALPQIRCAACISGVEGVLARLPSVRAARVNLGAKRVRVVLAPGYDASAALQALNDAGFEAHELDATALRPAGDDEGRRLLARAAVAGFAMMNVMAVSVAVWSGAGDVTRVMFHWVSAAIALPALAFSAVPFFASAAVALRAGRMNMDVPIALAILLAATTSLYETFAATGAHTWFDAALSLTFFLLVGRYLEHRARATARSAAAELTALELPRATRLTEEGRETVDVAALIPEDRIALAAGARAPVDGVAEAAAMVDRSALTGEAAPIAIASGDPVCAGEVILGAPLTLRVTRRAEDSTLRRLAALVDVAETGKHRYSSIADRAARLYAPVVHGLAAVAFGVWWGLTGDLHHAIAVATATLIITCPCALALAIPAVTAAMTGRLFRRGVLLKSPTALERLAEADMVMFDKTGTLTEGVAQLPDLDPAAASVALGLAQASDHPVSRALAAALAAHRPAALSGLHEVPGEGIYGLWNGAPVRLGRGEDGSALYLPDRCIPLPLDERLRTGAVAVVEALQGQGVDVAMVSGDTQSRADALAARLGITQVHAGVRPEDKAALVREMAERGKRVLMVGDGLNDTAALVAAHASLAPATALDAARVASDGVMLGRDLCAVEETLRLARRARSRIRQNLGLAAVYNAVAIPVAVMGFATPLMAAAVMSSSSILVVLNAVRR</sequence>
<evidence type="ECO:0000256" key="10">
    <source>
        <dbReference type="ARBA" id="ARBA00022989"/>
    </source>
</evidence>
<evidence type="ECO:0000256" key="9">
    <source>
        <dbReference type="ARBA" id="ARBA00022967"/>
    </source>
</evidence>
<dbReference type="SUPFAM" id="SSF56784">
    <property type="entry name" value="HAD-like"/>
    <property type="match status" value="1"/>
</dbReference>
<dbReference type="InterPro" id="IPR001757">
    <property type="entry name" value="P_typ_ATPase"/>
</dbReference>
<dbReference type="InterPro" id="IPR036163">
    <property type="entry name" value="HMA_dom_sf"/>
</dbReference>
<feature type="domain" description="HMA" evidence="14">
    <location>
        <begin position="28"/>
        <end position="93"/>
    </location>
</feature>
<evidence type="ECO:0000256" key="6">
    <source>
        <dbReference type="ARBA" id="ARBA00022692"/>
    </source>
</evidence>
<accession>A0A1G7XTV2</accession>
<dbReference type="Gene3D" id="2.70.150.10">
    <property type="entry name" value="Calcium-transporting ATPase, cytoplasmic transduction domain A"/>
    <property type="match status" value="1"/>
</dbReference>
<evidence type="ECO:0000256" key="7">
    <source>
        <dbReference type="ARBA" id="ARBA00022723"/>
    </source>
</evidence>
<evidence type="ECO:0000256" key="5">
    <source>
        <dbReference type="ARBA" id="ARBA00022553"/>
    </source>
</evidence>
<evidence type="ECO:0000256" key="13">
    <source>
        <dbReference type="SAM" id="Phobius"/>
    </source>
</evidence>
<dbReference type="InterPro" id="IPR023214">
    <property type="entry name" value="HAD_sf"/>
</dbReference>
<evidence type="ECO:0000256" key="11">
    <source>
        <dbReference type="ARBA" id="ARBA00023065"/>
    </source>
</evidence>
<comment type="subcellular location">
    <subcellularLocation>
        <location evidence="1">Cell membrane</location>
        <topology evidence="1">Multi-pass membrane protein</topology>
    </subcellularLocation>
</comment>
<keyword evidence="16" id="KW-1185">Reference proteome</keyword>
<dbReference type="SUPFAM" id="SSF81653">
    <property type="entry name" value="Calcium ATPase, transduction domain A"/>
    <property type="match status" value="1"/>
</dbReference>
<evidence type="ECO:0000256" key="3">
    <source>
        <dbReference type="ARBA" id="ARBA00022448"/>
    </source>
</evidence>
<dbReference type="AlphaFoldDB" id="A0A1G7XTV2"/>
<dbReference type="OrthoDB" id="9807843at2"/>
<dbReference type="Pfam" id="PF00403">
    <property type="entry name" value="HMA"/>
    <property type="match status" value="1"/>
</dbReference>
<dbReference type="GO" id="GO:0055070">
    <property type="term" value="P:copper ion homeostasis"/>
    <property type="evidence" value="ECO:0007669"/>
    <property type="project" value="TreeGrafter"/>
</dbReference>
<evidence type="ECO:0000313" key="16">
    <source>
        <dbReference type="Proteomes" id="UP000199399"/>
    </source>
</evidence>
<organism evidence="15 16">
    <name type="scientific">Sulfitobacter delicatus</name>
    <dbReference type="NCBI Taxonomy" id="218672"/>
    <lineage>
        <taxon>Bacteria</taxon>
        <taxon>Pseudomonadati</taxon>
        <taxon>Pseudomonadota</taxon>
        <taxon>Alphaproteobacteria</taxon>
        <taxon>Rhodobacterales</taxon>
        <taxon>Roseobacteraceae</taxon>
        <taxon>Sulfitobacter</taxon>
    </lineage>
</organism>
<dbReference type="GO" id="GO:0043682">
    <property type="term" value="F:P-type divalent copper transporter activity"/>
    <property type="evidence" value="ECO:0007669"/>
    <property type="project" value="TreeGrafter"/>
</dbReference>
<dbReference type="Proteomes" id="UP000199399">
    <property type="component" value="Unassembled WGS sequence"/>
</dbReference>
<dbReference type="GO" id="GO:0005886">
    <property type="term" value="C:plasma membrane"/>
    <property type="evidence" value="ECO:0007669"/>
    <property type="project" value="UniProtKB-SubCell"/>
</dbReference>
<feature type="transmembrane region" description="Helical" evidence="13">
    <location>
        <begin position="384"/>
        <end position="409"/>
    </location>
</feature>
<keyword evidence="8" id="KW-0460">Magnesium</keyword>
<feature type="transmembrane region" description="Helical" evidence="13">
    <location>
        <begin position="359"/>
        <end position="378"/>
    </location>
</feature>